<name>A0A815NN02_9BILA</name>
<gene>
    <name evidence="2" type="ORF">GPM918_LOCUS34219</name>
    <name evidence="1" type="ORF">OVA965_LOCUS27054</name>
    <name evidence="4" type="ORF">SRO942_LOCUS34920</name>
    <name evidence="3" type="ORF">TMI583_LOCUS27797</name>
</gene>
<dbReference type="AlphaFoldDB" id="A0A815NN02"/>
<proteinExistence type="predicted"/>
<dbReference type="Proteomes" id="UP000681722">
    <property type="component" value="Unassembled WGS sequence"/>
</dbReference>
<dbReference type="Proteomes" id="UP000682733">
    <property type="component" value="Unassembled WGS sequence"/>
</dbReference>
<evidence type="ECO:0000313" key="4">
    <source>
        <dbReference type="EMBL" id="CAF4314195.1"/>
    </source>
</evidence>
<dbReference type="Proteomes" id="UP000663829">
    <property type="component" value="Unassembled WGS sequence"/>
</dbReference>
<protein>
    <submittedName>
        <fullName evidence="2">Uncharacterized protein</fullName>
    </submittedName>
</protein>
<organism evidence="2 5">
    <name type="scientific">Didymodactylos carnosus</name>
    <dbReference type="NCBI Taxonomy" id="1234261"/>
    <lineage>
        <taxon>Eukaryota</taxon>
        <taxon>Metazoa</taxon>
        <taxon>Spiralia</taxon>
        <taxon>Gnathifera</taxon>
        <taxon>Rotifera</taxon>
        <taxon>Eurotatoria</taxon>
        <taxon>Bdelloidea</taxon>
        <taxon>Philodinida</taxon>
        <taxon>Philodinidae</taxon>
        <taxon>Didymodactylos</taxon>
    </lineage>
</organism>
<keyword evidence="5" id="KW-1185">Reference proteome</keyword>
<evidence type="ECO:0000313" key="1">
    <source>
        <dbReference type="EMBL" id="CAF1268203.1"/>
    </source>
</evidence>
<dbReference type="EMBL" id="CAJNOQ010018806">
    <property type="protein sequence ID" value="CAF1436760.1"/>
    <property type="molecule type" value="Genomic_DNA"/>
</dbReference>
<evidence type="ECO:0000313" key="2">
    <source>
        <dbReference type="EMBL" id="CAF1436760.1"/>
    </source>
</evidence>
<dbReference type="Proteomes" id="UP000677228">
    <property type="component" value="Unassembled WGS sequence"/>
</dbReference>
<comment type="caution">
    <text evidence="2">The sequence shown here is derived from an EMBL/GenBank/DDBJ whole genome shotgun (WGS) entry which is preliminary data.</text>
</comment>
<reference evidence="2" key="1">
    <citation type="submission" date="2021-02" db="EMBL/GenBank/DDBJ databases">
        <authorList>
            <person name="Nowell W R."/>
        </authorList>
    </citation>
    <scope>NUCLEOTIDE SEQUENCE</scope>
</reference>
<dbReference type="EMBL" id="CAJOBC010084250">
    <property type="protein sequence ID" value="CAF4314195.1"/>
    <property type="molecule type" value="Genomic_DNA"/>
</dbReference>
<evidence type="ECO:0000313" key="5">
    <source>
        <dbReference type="Proteomes" id="UP000663829"/>
    </source>
</evidence>
<accession>A0A815NN02</accession>
<dbReference type="EMBL" id="CAJOBA010039212">
    <property type="protein sequence ID" value="CAF4073975.1"/>
    <property type="molecule type" value="Genomic_DNA"/>
</dbReference>
<sequence>MDPLLVKSLEYAYNQTYPGVTFYYRDADISHTLLSKYTVNQILKEPRPVDMSSMGGKLVKNTRYLIASNMATKSTDLGAQETRVRHLLVNSYFKILSIIKRTKEDQTQLLLLHIPSDCINIFKTCISNLDKYVISKGLQSFNEKQTLKPIPQLQTKQWCDRTAFPIGMSSNGDFFYCGNNTKQL</sequence>
<dbReference type="EMBL" id="CAJNOK010017653">
    <property type="protein sequence ID" value="CAF1268203.1"/>
    <property type="molecule type" value="Genomic_DNA"/>
</dbReference>
<evidence type="ECO:0000313" key="3">
    <source>
        <dbReference type="EMBL" id="CAF4073975.1"/>
    </source>
</evidence>